<keyword evidence="6 11" id="KW-0732">Signal</keyword>
<keyword evidence="5 17" id="KW-0808">Transferase</keyword>
<dbReference type="PANTHER" id="PTHR11226:SF0">
    <property type="entry name" value="UDP-GLUCOSE:GLYCOPROTEIN GLUCOSYLTRANSFERASE"/>
    <property type="match status" value="1"/>
</dbReference>
<dbReference type="Pfam" id="PF18400">
    <property type="entry name" value="Thioredoxin_12"/>
    <property type="match status" value="1"/>
</dbReference>
<evidence type="ECO:0000256" key="3">
    <source>
        <dbReference type="ARBA" id="ARBA00004922"/>
    </source>
</evidence>
<dbReference type="EMBL" id="GL377689">
    <property type="protein sequence ID" value="EFJ07070.1"/>
    <property type="molecule type" value="Genomic_DNA"/>
</dbReference>
<sequence length="1614" mass="183241">MSKALLPLLAWVAILVLAAAAAHRLHKNVIVELHAKWSGTSLLLEMGELVAKERDDNFWKFIDSWIEREEKESQSSSNSTSNCLEQILSQGSALLDGHLASLLDLSLSLRSASPKLVVYAQLAQESLSAFNLHSGGSDRPRPPRQKCCWVDVGSSLLLEESELLHWLKSLSGEPLLDKALNLFEFDHVYPQSASFAYTAILYGALGTPCFKRFHSILSDSSKTQDLVRYVARPFLPDGCEESCSACSKAGVGEPLNLAGYGVELALKNMEYKAIDDSEVKAGGSSEDTSAEDPLAQEVRGFIFSRLLERKPHLEGELMTFRDQLLSSEISDSMNVWEVKDLGYQAAQRIVGASEPLRLMQELNQNFPNLVSSLSRMKINETIKQEIVSNQQMISPGRNLLAINGALVNPESLDLFTLIHMVHQELSFADKILKMKVPSSSVSKLLRLPEPVESVAVRVDFRSKDFVHYLNDLEEDNKYNRWRTNLNELLMPAFPGQLRYIRKNLYHAVYVLDPVSVRGLRTVEMILHYYHNNLPMRFGLILLSAADLHSLDEENGAREKDDLSSLMIRLFLYVKNTGGVYNAFEFLKNVRVLDSYSEDSEENYTEARHIEEGFVKSLGTMTKTSAMEVFSKLKNGEDYRREAFESSQFVYRLGLSEVYPCLLMNGLVYGESQPQFSVMAAMNEELPKIQEMVYFGQIHSRTDVLDKFLAEEGLKRYNPKIAGTGKDSKYVSVALVVSESHPVVCSLQYLHTPGTEDDVKPVTHWLLVDLTKESGIRLLTQGVRYIVSCIKVLNTKVLLSLFSYGFLFSSRRAKYLRLLHSFLTHYKSGTFGEVLHLYLSTAKEMGLDIAKEAILESSTLSTQLLQFHKVMDFVSISMLTNSLQEKKFVAELFGIRPGINAVVTNGRISIQDSKPFIAEDLMLLESLMYRRRIKDVREIIEDVKWEGLEPDDITRYVNLINVAFLSYFVVLSAYLSTVIMAVSSTMASRTRSSETAQFELLKADHSAIVRHVDGSPIQIDAVINPLSALAQRLTPLLLMLEEWLHPSIRIVLNPMSSLGDVPLKNFYRYVLPSKEEFLSGGIGPHARFSNMPPSKTLTLNLDVPEPWLVEPVVAIHDLDNIVLEKLDDERTLHAVFELEALMITGHCYEHNEPPRGLQLILGTKQHAHVVDTIVMANLGYFQLKAAPGVWTLGLARGRSSELYTLQGHKQGTDEGPISKQILVADMRGELVHLEVVKRRGMEDEKLLVVDDDNGKKTSLSVCFFEWAANIMGTGEKKTSKQNTSVKFYFTTRHGETINIFSVASGHLYERFLKIMMLSVLKNTRRPVKFWFIKNYLSPQFKNLIPHMAVEYGFEYELVTYKWPTWLHKQTEKQRIIWAYKILFLDVIFPLSLKKVIFVDADQIVRADMGELYDMDIKGRPLAYTPFCDNNKDMDGYRFWSQGFWKEHLQGKPYHISALYVVDLDKFRQTAAGDNLRVFYENLSKDPNSLSNLDQVRFEVELFLIFFSHNLKQDLPNYAQHTVPIYSLPQEWLWCESWCGNATKGRAKTIDLCNNPMTKEPKLQGARRIVQEWPALDEEAQLFTKRILGKGRDEENTMQVPKEPSSTNDADVKDEL</sequence>
<dbReference type="Pfam" id="PF18403">
    <property type="entry name" value="Thioredoxin_15"/>
    <property type="match status" value="1"/>
</dbReference>
<dbReference type="GO" id="GO:0051082">
    <property type="term" value="F:unfolded protein binding"/>
    <property type="evidence" value="ECO:0000318"/>
    <property type="project" value="GO_Central"/>
</dbReference>
<feature type="signal peptide" evidence="11">
    <location>
        <begin position="1"/>
        <end position="21"/>
    </location>
</feature>
<evidence type="ECO:0000256" key="9">
    <source>
        <dbReference type="SAM" id="MobiDB-lite"/>
    </source>
</evidence>
<dbReference type="PANTHER" id="PTHR11226">
    <property type="entry name" value="UDP-GLUCOSE GLYCOPROTEIN:GLUCOSYLTRANSFERASE"/>
    <property type="match status" value="1"/>
</dbReference>
<gene>
    <name evidence="17" type="primary">GT24A1</name>
    <name evidence="17" type="ORF">SELMODRAFT_186368</name>
</gene>
<dbReference type="Pfam" id="PF18402">
    <property type="entry name" value="Thioredoxin_14"/>
    <property type="match status" value="1"/>
</dbReference>
<evidence type="ECO:0000256" key="7">
    <source>
        <dbReference type="ARBA" id="ARBA00022824"/>
    </source>
</evidence>
<dbReference type="Gene3D" id="3.90.550.10">
    <property type="entry name" value="Spore Coat Polysaccharide Biosynthesis Protein SpsA, Chain A"/>
    <property type="match status" value="1"/>
</dbReference>
<dbReference type="HOGENOM" id="CLU_002668_1_0_1"/>
<keyword evidence="10" id="KW-1133">Transmembrane helix</keyword>
<evidence type="ECO:0000313" key="18">
    <source>
        <dbReference type="Proteomes" id="UP000001514"/>
    </source>
</evidence>
<comment type="cofactor">
    <cofactor evidence="1">
        <name>Ca(2+)</name>
        <dbReference type="ChEBI" id="CHEBI:29108"/>
    </cofactor>
</comment>
<dbReference type="InterPro" id="IPR040692">
    <property type="entry name" value="UGGT_TRXL_3"/>
</dbReference>
<dbReference type="STRING" id="88036.D8T892"/>
<evidence type="ECO:0000259" key="12">
    <source>
        <dbReference type="Pfam" id="PF18400"/>
    </source>
</evidence>
<evidence type="ECO:0000256" key="6">
    <source>
        <dbReference type="ARBA" id="ARBA00022729"/>
    </source>
</evidence>
<evidence type="ECO:0000259" key="15">
    <source>
        <dbReference type="Pfam" id="PF18403"/>
    </source>
</evidence>
<comment type="pathway">
    <text evidence="3">Protein modification; protein glycosylation.</text>
</comment>
<dbReference type="InterPro" id="IPR040694">
    <property type="entry name" value="UGGT_TRXL_2"/>
</dbReference>
<feature type="domain" description="UGGT thioredoxin-like" evidence="14">
    <location>
        <begin position="459"/>
        <end position="720"/>
    </location>
</feature>
<feature type="domain" description="UGGT thioredoxin-like" evidence="12">
    <location>
        <begin position="40"/>
        <end position="241"/>
    </location>
</feature>
<keyword evidence="10" id="KW-0812">Transmembrane</keyword>
<name>D8T892_SELML</name>
<protein>
    <submittedName>
        <fullName evidence="17">Glycosyltransferase in CAZY family GT24</fullName>
    </submittedName>
</protein>
<dbReference type="KEGG" id="smo:SELMODRAFT_186368"/>
<evidence type="ECO:0000256" key="2">
    <source>
        <dbReference type="ARBA" id="ARBA00004319"/>
    </source>
</evidence>
<dbReference type="Pfam" id="PF18404">
    <property type="entry name" value="Glyco_transf_24"/>
    <property type="match status" value="2"/>
</dbReference>
<evidence type="ECO:0000256" key="5">
    <source>
        <dbReference type="ARBA" id="ARBA00022679"/>
    </source>
</evidence>
<dbReference type="SUPFAM" id="SSF53448">
    <property type="entry name" value="Nucleotide-diphospho-sugar transferases"/>
    <property type="match status" value="1"/>
</dbReference>
<keyword evidence="8" id="KW-0325">Glycoprotein</keyword>
<feature type="domain" description="Glucosyltransferase 24 catalytic" evidence="16">
    <location>
        <begin position="1296"/>
        <end position="1493"/>
    </location>
</feature>
<dbReference type="InterPro" id="IPR040693">
    <property type="entry name" value="UGGT_TRXL_1"/>
</dbReference>
<feature type="domain" description="UDP-glucose:glycoprotein glucosyltransferase thioredoxin-like" evidence="15">
    <location>
        <begin position="876"/>
        <end position="950"/>
    </location>
</feature>
<dbReference type="InterPro" id="IPR040525">
    <property type="entry name" value="UGGT_TRXL_4"/>
</dbReference>
<dbReference type="OMA" id="RQTKTRF"/>
<evidence type="ECO:0000313" key="17">
    <source>
        <dbReference type="EMBL" id="EFJ07070.1"/>
    </source>
</evidence>
<evidence type="ECO:0000256" key="4">
    <source>
        <dbReference type="ARBA" id="ARBA00006351"/>
    </source>
</evidence>
<dbReference type="FunFam" id="3.90.550.10:FF:000054">
    <property type="entry name" value="UDP-glucose:glycoprotein glucosyltransferase 1"/>
    <property type="match status" value="1"/>
</dbReference>
<evidence type="ECO:0000259" key="16">
    <source>
        <dbReference type="Pfam" id="PF18404"/>
    </source>
</evidence>
<comment type="similarity">
    <text evidence="4">Belongs to the glycosyltransferase 8 family.</text>
</comment>
<evidence type="ECO:0000256" key="10">
    <source>
        <dbReference type="SAM" id="Phobius"/>
    </source>
</evidence>
<evidence type="ECO:0000259" key="13">
    <source>
        <dbReference type="Pfam" id="PF18401"/>
    </source>
</evidence>
<feature type="chain" id="PRO_5003123374" evidence="11">
    <location>
        <begin position="22"/>
        <end position="1614"/>
    </location>
</feature>
<evidence type="ECO:0000256" key="1">
    <source>
        <dbReference type="ARBA" id="ARBA00001913"/>
    </source>
</evidence>
<dbReference type="GO" id="GO:0005788">
    <property type="term" value="C:endoplasmic reticulum lumen"/>
    <property type="evidence" value="ECO:0007669"/>
    <property type="project" value="UniProtKB-SubCell"/>
</dbReference>
<dbReference type="FunCoup" id="D8T892">
    <property type="interactions" value="4859"/>
</dbReference>
<dbReference type="Gramene" id="EFJ07070">
    <property type="protein sequence ID" value="EFJ07070"/>
    <property type="gene ID" value="SELMODRAFT_186368"/>
</dbReference>
<dbReference type="InterPro" id="IPR040497">
    <property type="entry name" value="Glyco_transf_24"/>
</dbReference>
<dbReference type="InterPro" id="IPR029044">
    <property type="entry name" value="Nucleotide-diphossugar_trans"/>
</dbReference>
<organism evidence="18">
    <name type="scientific">Selaginella moellendorffii</name>
    <name type="common">Spikemoss</name>
    <dbReference type="NCBI Taxonomy" id="88036"/>
    <lineage>
        <taxon>Eukaryota</taxon>
        <taxon>Viridiplantae</taxon>
        <taxon>Streptophyta</taxon>
        <taxon>Embryophyta</taxon>
        <taxon>Tracheophyta</taxon>
        <taxon>Lycopodiopsida</taxon>
        <taxon>Selaginellales</taxon>
        <taxon>Selaginellaceae</taxon>
        <taxon>Selaginella</taxon>
    </lineage>
</organism>
<feature type="domain" description="UGGT thioredoxin-like" evidence="13">
    <location>
        <begin position="330"/>
        <end position="446"/>
    </location>
</feature>
<evidence type="ECO:0000256" key="11">
    <source>
        <dbReference type="SAM" id="SignalP"/>
    </source>
</evidence>
<comment type="subcellular location">
    <subcellularLocation>
        <location evidence="2">Endoplasmic reticulum lumen</location>
    </subcellularLocation>
</comment>
<keyword evidence="18" id="KW-1185">Reference proteome</keyword>
<dbReference type="InterPro" id="IPR009448">
    <property type="entry name" value="UDP-g_GGtrans"/>
</dbReference>
<feature type="transmembrane region" description="Helical" evidence="10">
    <location>
        <begin position="784"/>
        <end position="806"/>
    </location>
</feature>
<keyword evidence="10" id="KW-0472">Membrane</keyword>
<dbReference type="Proteomes" id="UP000001514">
    <property type="component" value="Unassembled WGS sequence"/>
</dbReference>
<evidence type="ECO:0000256" key="8">
    <source>
        <dbReference type="ARBA" id="ARBA00023180"/>
    </source>
</evidence>
<dbReference type="GO" id="GO:0005783">
    <property type="term" value="C:endoplasmic reticulum"/>
    <property type="evidence" value="ECO:0000318"/>
    <property type="project" value="GO_Central"/>
</dbReference>
<accession>D8T892</accession>
<feature type="region of interest" description="Disordered" evidence="9">
    <location>
        <begin position="1586"/>
        <end position="1614"/>
    </location>
</feature>
<dbReference type="UniPathway" id="UPA00378"/>
<dbReference type="GO" id="GO:0003980">
    <property type="term" value="F:UDP-glucose:glycoprotein glucosyltransferase activity"/>
    <property type="evidence" value="ECO:0000318"/>
    <property type="project" value="GO_Central"/>
</dbReference>
<dbReference type="Pfam" id="PF06427">
    <property type="entry name" value="UDP-g_GGTase"/>
    <property type="match status" value="1"/>
</dbReference>
<proteinExistence type="inferred from homology"/>
<dbReference type="eggNOG" id="KOG1879">
    <property type="taxonomic scope" value="Eukaryota"/>
</dbReference>
<feature type="transmembrane region" description="Helical" evidence="10">
    <location>
        <begin position="958"/>
        <end position="981"/>
    </location>
</feature>
<dbReference type="CDD" id="cd06432">
    <property type="entry name" value="GT8_HUGT1_C_like"/>
    <property type="match status" value="1"/>
</dbReference>
<dbReference type="GO" id="GO:0018279">
    <property type="term" value="P:protein N-linked glycosylation via asparagine"/>
    <property type="evidence" value="ECO:0000318"/>
    <property type="project" value="GO_Central"/>
</dbReference>
<reference evidence="17 18" key="1">
    <citation type="journal article" date="2011" name="Science">
        <title>The Selaginella genome identifies genetic changes associated with the evolution of vascular plants.</title>
        <authorList>
            <person name="Banks J.A."/>
            <person name="Nishiyama T."/>
            <person name="Hasebe M."/>
            <person name="Bowman J.L."/>
            <person name="Gribskov M."/>
            <person name="dePamphilis C."/>
            <person name="Albert V.A."/>
            <person name="Aono N."/>
            <person name="Aoyama T."/>
            <person name="Ambrose B.A."/>
            <person name="Ashton N.W."/>
            <person name="Axtell M.J."/>
            <person name="Barker E."/>
            <person name="Barker M.S."/>
            <person name="Bennetzen J.L."/>
            <person name="Bonawitz N.D."/>
            <person name="Chapple C."/>
            <person name="Cheng C."/>
            <person name="Correa L.G."/>
            <person name="Dacre M."/>
            <person name="DeBarry J."/>
            <person name="Dreyer I."/>
            <person name="Elias M."/>
            <person name="Engstrom E.M."/>
            <person name="Estelle M."/>
            <person name="Feng L."/>
            <person name="Finet C."/>
            <person name="Floyd S.K."/>
            <person name="Frommer W.B."/>
            <person name="Fujita T."/>
            <person name="Gramzow L."/>
            <person name="Gutensohn M."/>
            <person name="Harholt J."/>
            <person name="Hattori M."/>
            <person name="Heyl A."/>
            <person name="Hirai T."/>
            <person name="Hiwatashi Y."/>
            <person name="Ishikawa M."/>
            <person name="Iwata M."/>
            <person name="Karol K.G."/>
            <person name="Koehler B."/>
            <person name="Kolukisaoglu U."/>
            <person name="Kubo M."/>
            <person name="Kurata T."/>
            <person name="Lalonde S."/>
            <person name="Li K."/>
            <person name="Li Y."/>
            <person name="Litt A."/>
            <person name="Lyons E."/>
            <person name="Manning G."/>
            <person name="Maruyama T."/>
            <person name="Michael T.P."/>
            <person name="Mikami K."/>
            <person name="Miyazaki S."/>
            <person name="Morinaga S."/>
            <person name="Murata T."/>
            <person name="Mueller-Roeber B."/>
            <person name="Nelson D.R."/>
            <person name="Obara M."/>
            <person name="Oguri Y."/>
            <person name="Olmstead R.G."/>
            <person name="Onodera N."/>
            <person name="Petersen B.L."/>
            <person name="Pils B."/>
            <person name="Prigge M."/>
            <person name="Rensing S.A."/>
            <person name="Riano-Pachon D.M."/>
            <person name="Roberts A.W."/>
            <person name="Sato Y."/>
            <person name="Scheller H.V."/>
            <person name="Schulz B."/>
            <person name="Schulz C."/>
            <person name="Shakirov E.V."/>
            <person name="Shibagaki N."/>
            <person name="Shinohara N."/>
            <person name="Shippen D.E."/>
            <person name="Soerensen I."/>
            <person name="Sotooka R."/>
            <person name="Sugimoto N."/>
            <person name="Sugita M."/>
            <person name="Sumikawa N."/>
            <person name="Tanurdzic M."/>
            <person name="Theissen G."/>
            <person name="Ulvskov P."/>
            <person name="Wakazuki S."/>
            <person name="Weng J.K."/>
            <person name="Willats W.W."/>
            <person name="Wipf D."/>
            <person name="Wolf P.G."/>
            <person name="Yang L."/>
            <person name="Zimmer A.D."/>
            <person name="Zhu Q."/>
            <person name="Mitros T."/>
            <person name="Hellsten U."/>
            <person name="Loque D."/>
            <person name="Otillar R."/>
            <person name="Salamov A."/>
            <person name="Schmutz J."/>
            <person name="Shapiro H."/>
            <person name="Lindquist E."/>
            <person name="Lucas S."/>
            <person name="Rokhsar D."/>
            <person name="Grigoriev I.V."/>
        </authorList>
    </citation>
    <scope>NUCLEOTIDE SEQUENCE [LARGE SCALE GENOMIC DNA]</scope>
</reference>
<dbReference type="Pfam" id="PF18401">
    <property type="entry name" value="Thioredoxin_13"/>
    <property type="match status" value="1"/>
</dbReference>
<feature type="domain" description="Glucosyltransferase 24 catalytic" evidence="16">
    <location>
        <begin position="1508"/>
        <end position="1579"/>
    </location>
</feature>
<evidence type="ECO:0000259" key="14">
    <source>
        <dbReference type="Pfam" id="PF18402"/>
    </source>
</evidence>
<keyword evidence="7" id="KW-0256">Endoplasmic reticulum</keyword>
<dbReference type="InParanoid" id="D8T892"/>